<dbReference type="RefSeq" id="WP_151139009.1">
    <property type="nucleotide sequence ID" value="NZ_VZUS01000001.1"/>
</dbReference>
<sequence>MPRHPRRWFIKRAGALSVGTIAGCAEQRSQTNVSPTTASPTSEEKTTAESTEAPELGLWVANDLTVLNHREEAIIVDVVVTPSDEQTPVFGRRLELGPRVKPYSPENPESGAVFEDVPTMDLEHRVSVCVVDGPSASQSFGPQPDSNGLTIIISDDAIEFDETEV</sequence>
<proteinExistence type="predicted"/>
<feature type="region of interest" description="Disordered" evidence="1">
    <location>
        <begin position="27"/>
        <end position="54"/>
    </location>
</feature>
<reference evidence="2" key="1">
    <citation type="submission" date="2019-09" db="EMBL/GenBank/DDBJ databases">
        <title>Genomic analysis of Haloferax sp. CBA1149.</title>
        <authorList>
            <person name="Roh S.W."/>
        </authorList>
    </citation>
    <scope>NUCLEOTIDE SEQUENCE</scope>
    <source>
        <strain evidence="2">CBA1149</strain>
    </source>
</reference>
<accession>A0A643K250</accession>
<comment type="caution">
    <text evidence="2">The sequence shown here is derived from an EMBL/GenBank/DDBJ whole genome shotgun (WGS) entry which is preliminary data.</text>
</comment>
<organism evidence="2">
    <name type="scientific">Haloferax sp. CBA1149</name>
    <dbReference type="NCBI Taxonomy" id="2650753"/>
    <lineage>
        <taxon>Archaea</taxon>
        <taxon>Methanobacteriati</taxon>
        <taxon>Methanobacteriota</taxon>
        <taxon>Stenosarchaea group</taxon>
        <taxon>Halobacteria</taxon>
        <taxon>Halobacteriales</taxon>
        <taxon>Haloferacaceae</taxon>
        <taxon>Haloferax</taxon>
    </lineage>
</organism>
<dbReference type="EMBL" id="VZUS01000001">
    <property type="protein sequence ID" value="KAB1188842.1"/>
    <property type="molecule type" value="Genomic_DNA"/>
</dbReference>
<gene>
    <name evidence="2" type="ORF">Hfx1149_12670</name>
</gene>
<evidence type="ECO:0000313" key="2">
    <source>
        <dbReference type="EMBL" id="KAB1188842.1"/>
    </source>
</evidence>
<name>A0A643K250_9EURY</name>
<protein>
    <submittedName>
        <fullName evidence="2">Uncharacterized protein</fullName>
    </submittedName>
</protein>
<dbReference type="PROSITE" id="PS51257">
    <property type="entry name" value="PROKAR_LIPOPROTEIN"/>
    <property type="match status" value="1"/>
</dbReference>
<dbReference type="AlphaFoldDB" id="A0A643K250"/>
<evidence type="ECO:0000256" key="1">
    <source>
        <dbReference type="SAM" id="MobiDB-lite"/>
    </source>
</evidence>